<dbReference type="GO" id="GO:0008168">
    <property type="term" value="F:methyltransferase activity"/>
    <property type="evidence" value="ECO:0007669"/>
    <property type="project" value="UniProtKB-KW"/>
</dbReference>
<dbReference type="PANTHER" id="PTHR43591:SF24">
    <property type="entry name" value="2-METHOXY-6-POLYPRENYL-1,4-BENZOQUINOL METHYLASE, MITOCHONDRIAL"/>
    <property type="match status" value="1"/>
</dbReference>
<dbReference type="Pfam" id="PF13649">
    <property type="entry name" value="Methyltransf_25"/>
    <property type="match status" value="1"/>
</dbReference>
<evidence type="ECO:0000259" key="1">
    <source>
        <dbReference type="Pfam" id="PF13649"/>
    </source>
</evidence>
<dbReference type="AlphaFoldDB" id="A0A223E7R9"/>
<dbReference type="KEGG" id="apak:AP3564_13960"/>
<name>A0A223E7R9_9BACI</name>
<dbReference type="InterPro" id="IPR041698">
    <property type="entry name" value="Methyltransf_25"/>
</dbReference>
<gene>
    <name evidence="2" type="ORF">AP3564_13960</name>
</gene>
<feature type="domain" description="Methyltransferase" evidence="1">
    <location>
        <begin position="40"/>
        <end position="134"/>
    </location>
</feature>
<keyword evidence="2" id="KW-0808">Transferase</keyword>
<keyword evidence="2" id="KW-0489">Methyltransferase</keyword>
<dbReference type="EMBL" id="CP017703">
    <property type="protein sequence ID" value="ASS91175.1"/>
    <property type="molecule type" value="Genomic_DNA"/>
</dbReference>
<dbReference type="RefSeq" id="WP_094245778.1">
    <property type="nucleotide sequence ID" value="NZ_CP017703.1"/>
</dbReference>
<dbReference type="CDD" id="cd02440">
    <property type="entry name" value="AdoMet_MTases"/>
    <property type="match status" value="1"/>
</dbReference>
<dbReference type="GO" id="GO:0032259">
    <property type="term" value="P:methylation"/>
    <property type="evidence" value="ECO:0007669"/>
    <property type="project" value="UniProtKB-KW"/>
</dbReference>
<evidence type="ECO:0000313" key="3">
    <source>
        <dbReference type="Proteomes" id="UP000214606"/>
    </source>
</evidence>
<dbReference type="Proteomes" id="UP000214606">
    <property type="component" value="Chromosome"/>
</dbReference>
<dbReference type="SUPFAM" id="SSF53335">
    <property type="entry name" value="S-adenosyl-L-methionine-dependent methyltransferases"/>
    <property type="match status" value="1"/>
</dbReference>
<dbReference type="Gene3D" id="3.40.50.150">
    <property type="entry name" value="Vaccinia Virus protein VP39"/>
    <property type="match status" value="1"/>
</dbReference>
<sequence length="188" mass="21439">MAGHRFHYGKAEKLLEPKRKEWISPEQVISILSVQRDDVIADLGAGNGYFTIPLAKETNEKVHAVDVQPEMIQLLKQRAEQMAITNIEYQVADVSSTALPSHSIDKGLMAFVFHEVEPKDAVMDEIRRIMKPNGQFLFIEWEAINSEMGPPVHERIASSNLLAYLKTKTSQVEFIRFHPAIYGVFIRY</sequence>
<proteinExistence type="predicted"/>
<organism evidence="2 3">
    <name type="scientific">Aeribacillus pallidus</name>
    <dbReference type="NCBI Taxonomy" id="33936"/>
    <lineage>
        <taxon>Bacteria</taxon>
        <taxon>Bacillati</taxon>
        <taxon>Bacillota</taxon>
        <taxon>Bacilli</taxon>
        <taxon>Bacillales</taxon>
        <taxon>Bacillaceae</taxon>
        <taxon>Aeribacillus</taxon>
    </lineage>
</organism>
<dbReference type="InterPro" id="IPR029063">
    <property type="entry name" value="SAM-dependent_MTases_sf"/>
</dbReference>
<protein>
    <submittedName>
        <fullName evidence="2">Methyltransferase type 11</fullName>
    </submittedName>
</protein>
<evidence type="ECO:0000313" key="2">
    <source>
        <dbReference type="EMBL" id="ASS91175.1"/>
    </source>
</evidence>
<accession>A0A223E7R9</accession>
<reference evidence="2 3" key="1">
    <citation type="submission" date="2016-10" db="EMBL/GenBank/DDBJ databases">
        <title>The whole genome sequencing and assembly of Aeribacillus pallidus KCTC3564 strain.</title>
        <authorList>
            <person name="Lee Y.-J."/>
            <person name="Park M.-K."/>
            <person name="Yi H."/>
            <person name="Bahn Y.-S."/>
            <person name="Kim J.F."/>
            <person name="Lee D.-W."/>
        </authorList>
    </citation>
    <scope>NUCLEOTIDE SEQUENCE [LARGE SCALE GENOMIC DNA]</scope>
    <source>
        <strain evidence="2 3">KCTC3564</strain>
    </source>
</reference>
<dbReference type="PANTHER" id="PTHR43591">
    <property type="entry name" value="METHYLTRANSFERASE"/>
    <property type="match status" value="1"/>
</dbReference>